<sequence length="527" mass="60439">MASSFVLLLFSLLACNGYKILVYSPIIWYSHTNFMGTLADILTEAGHNVTVLMPLMDPAQKDKTGLKITKNIIMVPTDPRVLRMKEFEKDILSDIWNMKPSIFELNRAWAATNMQAMFPFQCERVINDKPLMERLEKEKFDLGMAEFISACGLGIIEAVKIPASVVVYSVVYHDLIAQLIGEPSIPSYVPGYMSASSDRMNLLERFKNAVDMIFGHNFFLNMYRREIEVIRARFGSDFKNYEQLVVESSLVLSNSNPYLDFPRPMLYKTVPIGGISFSKRIENNKLSEKWNTILDKRNRTVLVSFGTVMKAIFMPEQYKKTLLDVFKSMPETTFIMKYEEEDSKIVNHLPNVYLATWLPQKELLADPRVTVFVTHAGLGSTTEIAYTGKASLLIPIFADQLRNANMLARHGGAIVLSKFDLENKEKLKDSLRSLLNDERYSQNAKRLSEMLRNQPISPKELFIRHIEFAARFGRLPNLISYGTQLSFLQYYFLDIFLAFFLTIIAAIYLIFKTFSKCFQSSPKIKND</sequence>
<dbReference type="InterPro" id="IPR002213">
    <property type="entry name" value="UDP_glucos_trans"/>
</dbReference>
<dbReference type="InterPro" id="IPR050271">
    <property type="entry name" value="UDP-glycosyltransferase"/>
</dbReference>
<gene>
    <name evidence="9" type="primary">Necator_chrIV.g16789</name>
    <name evidence="9" type="ORF">RB195_003492</name>
</gene>
<evidence type="ECO:0000256" key="8">
    <source>
        <dbReference type="SAM" id="SignalP"/>
    </source>
</evidence>
<dbReference type="PANTHER" id="PTHR48043">
    <property type="entry name" value="EG:EG0003.4 PROTEIN-RELATED"/>
    <property type="match status" value="1"/>
</dbReference>
<dbReference type="CDD" id="cd03784">
    <property type="entry name" value="GT1_Gtf-like"/>
    <property type="match status" value="1"/>
</dbReference>
<evidence type="ECO:0000313" key="9">
    <source>
        <dbReference type="EMBL" id="KAK6752107.1"/>
    </source>
</evidence>
<feature type="transmembrane region" description="Helical" evidence="7">
    <location>
        <begin position="490"/>
        <end position="511"/>
    </location>
</feature>
<keyword evidence="7" id="KW-0472">Membrane</keyword>
<evidence type="ECO:0000256" key="5">
    <source>
        <dbReference type="ARBA" id="ARBA00022729"/>
    </source>
</evidence>
<dbReference type="EC" id="2.4.1.17" evidence="2"/>
<name>A0ABR1DNU1_NECAM</name>
<evidence type="ECO:0000313" key="10">
    <source>
        <dbReference type="Proteomes" id="UP001303046"/>
    </source>
</evidence>
<proteinExistence type="inferred from homology"/>
<feature type="chain" id="PRO_5047484423" description="glucuronosyltransferase" evidence="8">
    <location>
        <begin position="18"/>
        <end position="527"/>
    </location>
</feature>
<evidence type="ECO:0000256" key="2">
    <source>
        <dbReference type="ARBA" id="ARBA00012544"/>
    </source>
</evidence>
<evidence type="ECO:0000256" key="4">
    <source>
        <dbReference type="ARBA" id="ARBA00022679"/>
    </source>
</evidence>
<keyword evidence="10" id="KW-1185">Reference proteome</keyword>
<evidence type="ECO:0000256" key="7">
    <source>
        <dbReference type="SAM" id="Phobius"/>
    </source>
</evidence>
<evidence type="ECO:0000256" key="6">
    <source>
        <dbReference type="ARBA" id="ARBA00047475"/>
    </source>
</evidence>
<keyword evidence="7" id="KW-0812">Transmembrane</keyword>
<evidence type="ECO:0000256" key="3">
    <source>
        <dbReference type="ARBA" id="ARBA00022676"/>
    </source>
</evidence>
<comment type="similarity">
    <text evidence="1">Belongs to the UDP-glycosyltransferase family.</text>
</comment>
<dbReference type="SUPFAM" id="SSF53756">
    <property type="entry name" value="UDP-Glycosyltransferase/glycogen phosphorylase"/>
    <property type="match status" value="1"/>
</dbReference>
<dbReference type="EMBL" id="JAVFWL010000004">
    <property type="protein sequence ID" value="KAK6752107.1"/>
    <property type="molecule type" value="Genomic_DNA"/>
</dbReference>
<organism evidence="9 10">
    <name type="scientific">Necator americanus</name>
    <name type="common">Human hookworm</name>
    <dbReference type="NCBI Taxonomy" id="51031"/>
    <lineage>
        <taxon>Eukaryota</taxon>
        <taxon>Metazoa</taxon>
        <taxon>Ecdysozoa</taxon>
        <taxon>Nematoda</taxon>
        <taxon>Chromadorea</taxon>
        <taxon>Rhabditida</taxon>
        <taxon>Rhabditina</taxon>
        <taxon>Rhabditomorpha</taxon>
        <taxon>Strongyloidea</taxon>
        <taxon>Ancylostomatidae</taxon>
        <taxon>Bunostominae</taxon>
        <taxon>Necator</taxon>
    </lineage>
</organism>
<comment type="caution">
    <text evidence="9">The sequence shown here is derived from an EMBL/GenBank/DDBJ whole genome shotgun (WGS) entry which is preliminary data.</text>
</comment>
<reference evidence="9 10" key="1">
    <citation type="submission" date="2023-08" db="EMBL/GenBank/DDBJ databases">
        <title>A Necator americanus chromosomal reference genome.</title>
        <authorList>
            <person name="Ilik V."/>
            <person name="Petrzelkova K.J."/>
            <person name="Pardy F."/>
            <person name="Fuh T."/>
            <person name="Niatou-Singa F.S."/>
            <person name="Gouil Q."/>
            <person name="Baker L."/>
            <person name="Ritchie M.E."/>
            <person name="Jex A.R."/>
            <person name="Gazzola D."/>
            <person name="Li H."/>
            <person name="Toshio Fujiwara R."/>
            <person name="Zhan B."/>
            <person name="Aroian R.V."/>
            <person name="Pafco B."/>
            <person name="Schwarz E.M."/>
        </authorList>
    </citation>
    <scope>NUCLEOTIDE SEQUENCE [LARGE SCALE GENOMIC DNA]</scope>
    <source>
        <strain evidence="9 10">Aroian</strain>
        <tissue evidence="9">Whole animal</tissue>
    </source>
</reference>
<dbReference type="Gene3D" id="3.40.50.2000">
    <property type="entry name" value="Glycogen Phosphorylase B"/>
    <property type="match status" value="2"/>
</dbReference>
<keyword evidence="7" id="KW-1133">Transmembrane helix</keyword>
<feature type="signal peptide" evidence="8">
    <location>
        <begin position="1"/>
        <end position="17"/>
    </location>
</feature>
<dbReference type="Pfam" id="PF00201">
    <property type="entry name" value="UDPGT"/>
    <property type="match status" value="1"/>
</dbReference>
<keyword evidence="4" id="KW-0808">Transferase</keyword>
<comment type="catalytic activity">
    <reaction evidence="6">
        <text>glucuronate acceptor + UDP-alpha-D-glucuronate = acceptor beta-D-glucuronoside + UDP + H(+)</text>
        <dbReference type="Rhea" id="RHEA:21032"/>
        <dbReference type="ChEBI" id="CHEBI:15378"/>
        <dbReference type="ChEBI" id="CHEBI:58052"/>
        <dbReference type="ChEBI" id="CHEBI:58223"/>
        <dbReference type="ChEBI" id="CHEBI:132367"/>
        <dbReference type="ChEBI" id="CHEBI:132368"/>
        <dbReference type="EC" id="2.4.1.17"/>
    </reaction>
</comment>
<dbReference type="Proteomes" id="UP001303046">
    <property type="component" value="Unassembled WGS sequence"/>
</dbReference>
<evidence type="ECO:0000256" key="1">
    <source>
        <dbReference type="ARBA" id="ARBA00009995"/>
    </source>
</evidence>
<accession>A0ABR1DNU1</accession>
<keyword evidence="5 8" id="KW-0732">Signal</keyword>
<protein>
    <recommendedName>
        <fullName evidence="2">glucuronosyltransferase</fullName>
        <ecNumber evidence="2">2.4.1.17</ecNumber>
    </recommendedName>
</protein>
<keyword evidence="3" id="KW-0328">Glycosyltransferase</keyword>
<dbReference type="PANTHER" id="PTHR48043:SF23">
    <property type="entry name" value="UDP-GLUCURONOSYLTRANSFERASE"/>
    <property type="match status" value="1"/>
</dbReference>